<keyword evidence="2 5" id="KW-0671">Queuosine biosynthesis</keyword>
<dbReference type="SUPFAM" id="SSF55620">
    <property type="entry name" value="Tetrahydrobiopterin biosynthesis enzymes-like"/>
    <property type="match status" value="1"/>
</dbReference>
<dbReference type="InterPro" id="IPR029139">
    <property type="entry name" value="QueF_N"/>
</dbReference>
<keyword evidence="4 5" id="KW-0560">Oxidoreductase</keyword>
<dbReference type="InterPro" id="IPR029500">
    <property type="entry name" value="QueF"/>
</dbReference>
<sequence>MSDSSLYSQNDALKDLSLGKVTEYKCHYDNSLLQAVPRSLNRNELGLEATSLPFYGVDLWNIYELSWLNKKGKPVVATGVIKVPFDSEFLIESKSFKLYLNSFNQSHFDSVEAVQEILTKDLSACATKPVEVTLNATLDKITDTLGTFTGINLDELDIEIFEYQLSPVLLKNISLEETVTETLYSHLLKSNCLITSQPDWASVEISYTGKQLDRENLLRYLISFRQHNEFHEQCVERIFCDLMAYGSLTSLTVYARYTRRGGLDINPLRSTSTSSTIQNVRLIRQ</sequence>
<comment type="catalytic activity">
    <reaction evidence="5">
        <text>7-aminomethyl-7-carbaguanine + 2 NADP(+) = 7-cyano-7-carbaguanine + 2 NADPH + 3 H(+)</text>
        <dbReference type="Rhea" id="RHEA:13409"/>
        <dbReference type="ChEBI" id="CHEBI:15378"/>
        <dbReference type="ChEBI" id="CHEBI:45075"/>
        <dbReference type="ChEBI" id="CHEBI:57783"/>
        <dbReference type="ChEBI" id="CHEBI:58349"/>
        <dbReference type="ChEBI" id="CHEBI:58703"/>
        <dbReference type="EC" id="1.7.1.13"/>
    </reaction>
</comment>
<organism evidence="7 8">
    <name type="scientific">Psychromonas arctica</name>
    <dbReference type="NCBI Taxonomy" id="168275"/>
    <lineage>
        <taxon>Bacteria</taxon>
        <taxon>Pseudomonadati</taxon>
        <taxon>Pseudomonadota</taxon>
        <taxon>Gammaproteobacteria</taxon>
        <taxon>Alteromonadales</taxon>
        <taxon>Psychromonadaceae</taxon>
        <taxon>Psychromonas</taxon>
    </lineage>
</organism>
<feature type="binding site" evidence="5">
    <location>
        <begin position="93"/>
        <end position="94"/>
    </location>
    <ligand>
        <name>NADPH</name>
        <dbReference type="ChEBI" id="CHEBI:57783"/>
    </ligand>
</feature>
<proteinExistence type="inferred from homology"/>
<evidence type="ECO:0000256" key="2">
    <source>
        <dbReference type="ARBA" id="ARBA00022785"/>
    </source>
</evidence>
<feature type="active site" description="Proton donor" evidence="5">
    <location>
        <position position="199"/>
    </location>
</feature>
<evidence type="ECO:0000256" key="1">
    <source>
        <dbReference type="ARBA" id="ARBA00022490"/>
    </source>
</evidence>
<comment type="subcellular location">
    <subcellularLocation>
        <location evidence="5">Cytoplasm</location>
    </subcellularLocation>
</comment>
<feature type="binding site" evidence="5">
    <location>
        <begin position="91"/>
        <end position="93"/>
    </location>
    <ligand>
        <name>substrate</name>
    </ligand>
</feature>
<dbReference type="Proteomes" id="UP001366060">
    <property type="component" value="Unassembled WGS sequence"/>
</dbReference>
<dbReference type="PANTHER" id="PTHR34354">
    <property type="entry name" value="NADPH-DEPENDENT 7-CYANO-7-DEAZAGUANINE REDUCTASE"/>
    <property type="match status" value="1"/>
</dbReference>
<comment type="subunit">
    <text evidence="5">Homodimer.</text>
</comment>
<comment type="function">
    <text evidence="5">Catalyzes the NADPH-dependent reduction of 7-cyano-7-deazaguanine (preQ0) to 7-aminomethyl-7-deazaguanine (preQ1).</text>
</comment>
<keyword evidence="1 5" id="KW-0963">Cytoplasm</keyword>
<comment type="pathway">
    <text evidence="5">tRNA modification; tRNA-queuosine biosynthesis.</text>
</comment>
<accession>A0ABU9HB18</accession>
<feature type="binding site" evidence="5">
    <location>
        <begin position="260"/>
        <end position="261"/>
    </location>
    <ligand>
        <name>NADPH</name>
        <dbReference type="ChEBI" id="CHEBI:57783"/>
    </ligand>
</feature>
<dbReference type="NCBIfam" id="TIGR03138">
    <property type="entry name" value="QueF"/>
    <property type="match status" value="1"/>
</dbReference>
<feature type="domain" description="NADPH-dependent 7-cyano-7-deazaguanine reductase N-terminal" evidence="6">
    <location>
        <begin position="24"/>
        <end position="134"/>
    </location>
</feature>
<evidence type="ECO:0000259" key="6">
    <source>
        <dbReference type="Pfam" id="PF14819"/>
    </source>
</evidence>
<comment type="caution">
    <text evidence="7">The sequence shown here is derived from an EMBL/GenBank/DDBJ whole genome shotgun (WGS) entry which is preliminary data.</text>
</comment>
<reference evidence="7 8" key="1">
    <citation type="submission" date="2024-02" db="EMBL/GenBank/DDBJ databases">
        <title>Bacteria isolated from the canopy kelp, Nereocystis luetkeana.</title>
        <authorList>
            <person name="Pfister C.A."/>
            <person name="Younker I.T."/>
            <person name="Light S.H."/>
        </authorList>
    </citation>
    <scope>NUCLEOTIDE SEQUENCE [LARGE SCALE GENOMIC DNA]</scope>
    <source>
        <strain evidence="7 8">TI.2.07</strain>
    </source>
</reference>
<evidence type="ECO:0000313" key="7">
    <source>
        <dbReference type="EMBL" id="MEL0658821.1"/>
    </source>
</evidence>
<feature type="binding site" evidence="5">
    <location>
        <begin position="231"/>
        <end position="232"/>
    </location>
    <ligand>
        <name>substrate</name>
    </ligand>
</feature>
<gene>
    <name evidence="5 7" type="primary">queF</name>
    <name evidence="7" type="ORF">V6255_06655</name>
</gene>
<keyword evidence="3 5" id="KW-0521">NADP</keyword>
<dbReference type="PIRSF" id="PIRSF004750">
    <property type="entry name" value="Nitrile_oxidored_YqcD_prd"/>
    <property type="match status" value="1"/>
</dbReference>
<dbReference type="InterPro" id="IPR050084">
    <property type="entry name" value="NADPH_dep_7-cyano-7-deazaG_red"/>
</dbReference>
<dbReference type="HAMAP" id="MF_00817">
    <property type="entry name" value="QueF_type2"/>
    <property type="match status" value="1"/>
</dbReference>
<dbReference type="Pfam" id="PF14489">
    <property type="entry name" value="QueF"/>
    <property type="match status" value="1"/>
</dbReference>
<comment type="similarity">
    <text evidence="5">Belongs to the GTP cyclohydrolase I family. QueF type 2 subfamily.</text>
</comment>
<protein>
    <recommendedName>
        <fullName evidence="5">NADPH-dependent 7-cyano-7-deazaguanine reductase</fullName>
        <ecNumber evidence="5">1.7.1.13</ecNumber>
    </recommendedName>
    <alternativeName>
        <fullName evidence="5">7-cyano-7-carbaguanine reductase</fullName>
    </alternativeName>
    <alternativeName>
        <fullName evidence="5">NADPH-dependent nitrile oxidoreductase</fullName>
    </alternativeName>
    <alternativeName>
        <fullName evidence="5">PreQ(0) reductase</fullName>
    </alternativeName>
</protein>
<evidence type="ECO:0000313" key="8">
    <source>
        <dbReference type="Proteomes" id="UP001366060"/>
    </source>
</evidence>
<keyword evidence="8" id="KW-1185">Reference proteome</keyword>
<dbReference type="PANTHER" id="PTHR34354:SF1">
    <property type="entry name" value="NADPH-DEPENDENT 7-CYANO-7-DEAZAGUANINE REDUCTASE"/>
    <property type="match status" value="1"/>
</dbReference>
<evidence type="ECO:0000256" key="3">
    <source>
        <dbReference type="ARBA" id="ARBA00022857"/>
    </source>
</evidence>
<dbReference type="EMBL" id="JBAKBA010000011">
    <property type="protein sequence ID" value="MEL0658821.1"/>
    <property type="molecule type" value="Genomic_DNA"/>
</dbReference>
<dbReference type="Pfam" id="PF14819">
    <property type="entry name" value="QueF_N"/>
    <property type="match status" value="1"/>
</dbReference>
<dbReference type="GO" id="GO:0033739">
    <property type="term" value="F:preQ1 synthase activity"/>
    <property type="evidence" value="ECO:0007669"/>
    <property type="project" value="UniProtKB-EC"/>
</dbReference>
<dbReference type="InterPro" id="IPR043133">
    <property type="entry name" value="GTP-CH-I_C/QueF"/>
</dbReference>
<dbReference type="Gene3D" id="3.30.1130.10">
    <property type="match status" value="2"/>
</dbReference>
<dbReference type="RefSeq" id="WP_341627449.1">
    <property type="nucleotide sequence ID" value="NZ_JBAKBA010000011.1"/>
</dbReference>
<evidence type="ECO:0000256" key="5">
    <source>
        <dbReference type="HAMAP-Rule" id="MF_00817"/>
    </source>
</evidence>
<dbReference type="InterPro" id="IPR016428">
    <property type="entry name" value="QueF_type2"/>
</dbReference>
<evidence type="ECO:0000256" key="4">
    <source>
        <dbReference type="ARBA" id="ARBA00023002"/>
    </source>
</evidence>
<name>A0ABU9HB18_9GAMM</name>
<dbReference type="EC" id="1.7.1.13" evidence="5"/>
<feature type="active site" description="Thioimide intermediate" evidence="5">
    <location>
        <position position="192"/>
    </location>
</feature>